<dbReference type="EMBL" id="ML976980">
    <property type="protein sequence ID" value="KAF1961992.1"/>
    <property type="molecule type" value="Genomic_DNA"/>
</dbReference>
<dbReference type="CDD" id="cd10938">
    <property type="entry name" value="CE4_HpPgdA_like"/>
    <property type="match status" value="1"/>
</dbReference>
<gene>
    <name evidence="2" type="ORF">CC80DRAFT_201505</name>
</gene>
<dbReference type="InterPro" id="IPR002509">
    <property type="entry name" value="NODB_dom"/>
</dbReference>
<dbReference type="PROSITE" id="PS51677">
    <property type="entry name" value="NODB"/>
    <property type="match status" value="1"/>
</dbReference>
<dbReference type="OrthoDB" id="2125469at2759"/>
<dbReference type="PANTHER" id="PTHR47561">
    <property type="entry name" value="POLYSACCHARIDE DEACETYLASE FAMILY PROTEIN (AFU_ORTHOLOGUE AFUA_6G05030)"/>
    <property type="match status" value="1"/>
</dbReference>
<dbReference type="GO" id="GO:0005975">
    <property type="term" value="P:carbohydrate metabolic process"/>
    <property type="evidence" value="ECO:0007669"/>
    <property type="project" value="InterPro"/>
</dbReference>
<dbReference type="GO" id="GO:0016810">
    <property type="term" value="F:hydrolase activity, acting on carbon-nitrogen (but not peptide) bonds"/>
    <property type="evidence" value="ECO:0007669"/>
    <property type="project" value="InterPro"/>
</dbReference>
<evidence type="ECO:0000313" key="2">
    <source>
        <dbReference type="EMBL" id="KAF1961992.1"/>
    </source>
</evidence>
<evidence type="ECO:0000313" key="3">
    <source>
        <dbReference type="Proteomes" id="UP000800035"/>
    </source>
</evidence>
<accession>A0A6A5UE39</accession>
<proteinExistence type="predicted"/>
<protein>
    <submittedName>
        <fullName evidence="2">Glucose 1-dehydrogenase</fullName>
    </submittedName>
</protein>
<organism evidence="2 3">
    <name type="scientific">Byssothecium circinans</name>
    <dbReference type="NCBI Taxonomy" id="147558"/>
    <lineage>
        <taxon>Eukaryota</taxon>
        <taxon>Fungi</taxon>
        <taxon>Dikarya</taxon>
        <taxon>Ascomycota</taxon>
        <taxon>Pezizomycotina</taxon>
        <taxon>Dothideomycetes</taxon>
        <taxon>Pleosporomycetidae</taxon>
        <taxon>Pleosporales</taxon>
        <taxon>Massarineae</taxon>
        <taxon>Massarinaceae</taxon>
        <taxon>Byssothecium</taxon>
    </lineage>
</organism>
<dbReference type="AlphaFoldDB" id="A0A6A5UE39"/>
<sequence length="307" mass="34749">MPKRVLCSYGIDIDAVSGWINTRTGAPANPTDVSRGIFGATIGIDRLLALWDKYSIKATWFTPAHSAESFPSQIRKIVEKGHEIGLHGYTHEFVSTLSEQQQRDVLEKSIKVLEKVTGKRPRGWTAPAWSTSKETVRLLEEFGIEYDHSFMHHDSQPYWVPDPAQSTLVETDVGKPAEHWMTPMSTLKASSVVEIPANWHLDDWPPFQLSLSQPSTHGYVDTHVIERLWKEQFEYLYRECPDNGSFVFPISIHPQVSGKPQVLLMHERLIEWINGHEGVEWVTMEGICDEFKNGKLSGVSVEGGVEL</sequence>
<keyword evidence="3" id="KW-1185">Reference proteome</keyword>
<dbReference type="InterPro" id="IPR011330">
    <property type="entry name" value="Glyco_hydro/deAcase_b/a-brl"/>
</dbReference>
<dbReference type="Gene3D" id="3.20.20.370">
    <property type="entry name" value="Glycoside hydrolase/deacetylase"/>
    <property type="match status" value="1"/>
</dbReference>
<name>A0A6A5UE39_9PLEO</name>
<dbReference type="Proteomes" id="UP000800035">
    <property type="component" value="Unassembled WGS sequence"/>
</dbReference>
<dbReference type="PANTHER" id="PTHR47561:SF1">
    <property type="entry name" value="POLYSACCHARIDE DEACETYLASE FAMILY PROTEIN (AFU_ORTHOLOGUE AFUA_6G05030)"/>
    <property type="match status" value="1"/>
</dbReference>
<dbReference type="SUPFAM" id="SSF88713">
    <property type="entry name" value="Glycoside hydrolase/deacetylase"/>
    <property type="match status" value="1"/>
</dbReference>
<reference evidence="2" key="1">
    <citation type="journal article" date="2020" name="Stud. Mycol.">
        <title>101 Dothideomycetes genomes: a test case for predicting lifestyles and emergence of pathogens.</title>
        <authorList>
            <person name="Haridas S."/>
            <person name="Albert R."/>
            <person name="Binder M."/>
            <person name="Bloem J."/>
            <person name="Labutti K."/>
            <person name="Salamov A."/>
            <person name="Andreopoulos B."/>
            <person name="Baker S."/>
            <person name="Barry K."/>
            <person name="Bills G."/>
            <person name="Bluhm B."/>
            <person name="Cannon C."/>
            <person name="Castanera R."/>
            <person name="Culley D."/>
            <person name="Daum C."/>
            <person name="Ezra D."/>
            <person name="Gonzalez J."/>
            <person name="Henrissat B."/>
            <person name="Kuo A."/>
            <person name="Liang C."/>
            <person name="Lipzen A."/>
            <person name="Lutzoni F."/>
            <person name="Magnuson J."/>
            <person name="Mondo S."/>
            <person name="Nolan M."/>
            <person name="Ohm R."/>
            <person name="Pangilinan J."/>
            <person name="Park H.-J."/>
            <person name="Ramirez L."/>
            <person name="Alfaro M."/>
            <person name="Sun H."/>
            <person name="Tritt A."/>
            <person name="Yoshinaga Y."/>
            <person name="Zwiers L.-H."/>
            <person name="Turgeon B."/>
            <person name="Goodwin S."/>
            <person name="Spatafora J."/>
            <person name="Crous P."/>
            <person name="Grigoriev I."/>
        </authorList>
    </citation>
    <scope>NUCLEOTIDE SEQUENCE</scope>
    <source>
        <strain evidence="2">CBS 675.92</strain>
    </source>
</reference>
<feature type="domain" description="NodB homology" evidence="1">
    <location>
        <begin position="30"/>
        <end position="247"/>
    </location>
</feature>
<dbReference type="InterPro" id="IPR037950">
    <property type="entry name" value="PgdA-like"/>
</dbReference>
<dbReference type="Pfam" id="PF01522">
    <property type="entry name" value="Polysacc_deac_1"/>
    <property type="match status" value="1"/>
</dbReference>
<evidence type="ECO:0000259" key="1">
    <source>
        <dbReference type="PROSITE" id="PS51677"/>
    </source>
</evidence>